<feature type="transmembrane region" description="Helical" evidence="1">
    <location>
        <begin position="48"/>
        <end position="68"/>
    </location>
</feature>
<protein>
    <submittedName>
        <fullName evidence="2">Uncharacterized protein</fullName>
    </submittedName>
</protein>
<sequence>MSFRFSLSLNSLFIYLFICITNFEPTVLSIYPYICVLQILYVNMAKMTLHFVIVIIGLLFNHTCTFTGSEKVSPVPKDKSMISNFDLFSRQIQLHFLSILLIISNLRLKFFASFSTYTKPFLFPRKNYKQNMQMFIL</sequence>
<proteinExistence type="predicted"/>
<keyword evidence="1" id="KW-1133">Transmembrane helix</keyword>
<dbReference type="AlphaFoldDB" id="A0A0D2QZL3"/>
<accession>A0A0D2QZL3</accession>
<dbReference type="Gramene" id="KJB44593">
    <property type="protein sequence ID" value="KJB44593"/>
    <property type="gene ID" value="B456_007G265300"/>
</dbReference>
<dbReference type="EMBL" id="CM001746">
    <property type="protein sequence ID" value="KJB44593.1"/>
    <property type="molecule type" value="Genomic_DNA"/>
</dbReference>
<keyword evidence="1" id="KW-0472">Membrane</keyword>
<evidence type="ECO:0000313" key="2">
    <source>
        <dbReference type="EMBL" id="KJB44593.1"/>
    </source>
</evidence>
<dbReference type="OMA" id="CITNFEP"/>
<dbReference type="Proteomes" id="UP000032304">
    <property type="component" value="Chromosome 7"/>
</dbReference>
<evidence type="ECO:0000313" key="3">
    <source>
        <dbReference type="Proteomes" id="UP000032304"/>
    </source>
</evidence>
<reference evidence="2 3" key="1">
    <citation type="journal article" date="2012" name="Nature">
        <title>Repeated polyploidization of Gossypium genomes and the evolution of spinnable cotton fibres.</title>
        <authorList>
            <person name="Paterson A.H."/>
            <person name="Wendel J.F."/>
            <person name="Gundlach H."/>
            <person name="Guo H."/>
            <person name="Jenkins J."/>
            <person name="Jin D."/>
            <person name="Llewellyn D."/>
            <person name="Showmaker K.C."/>
            <person name="Shu S."/>
            <person name="Udall J."/>
            <person name="Yoo M.J."/>
            <person name="Byers R."/>
            <person name="Chen W."/>
            <person name="Doron-Faigenboim A."/>
            <person name="Duke M.V."/>
            <person name="Gong L."/>
            <person name="Grimwood J."/>
            <person name="Grover C."/>
            <person name="Grupp K."/>
            <person name="Hu G."/>
            <person name="Lee T.H."/>
            <person name="Li J."/>
            <person name="Lin L."/>
            <person name="Liu T."/>
            <person name="Marler B.S."/>
            <person name="Page J.T."/>
            <person name="Roberts A.W."/>
            <person name="Romanel E."/>
            <person name="Sanders W.S."/>
            <person name="Szadkowski E."/>
            <person name="Tan X."/>
            <person name="Tang H."/>
            <person name="Xu C."/>
            <person name="Wang J."/>
            <person name="Wang Z."/>
            <person name="Zhang D."/>
            <person name="Zhang L."/>
            <person name="Ashrafi H."/>
            <person name="Bedon F."/>
            <person name="Bowers J.E."/>
            <person name="Brubaker C.L."/>
            <person name="Chee P.W."/>
            <person name="Das S."/>
            <person name="Gingle A.R."/>
            <person name="Haigler C.H."/>
            <person name="Harker D."/>
            <person name="Hoffmann L.V."/>
            <person name="Hovav R."/>
            <person name="Jones D.C."/>
            <person name="Lemke C."/>
            <person name="Mansoor S."/>
            <person name="ur Rahman M."/>
            <person name="Rainville L.N."/>
            <person name="Rambani A."/>
            <person name="Reddy U.K."/>
            <person name="Rong J.K."/>
            <person name="Saranga Y."/>
            <person name="Scheffler B.E."/>
            <person name="Scheffler J.A."/>
            <person name="Stelly D.M."/>
            <person name="Triplett B.A."/>
            <person name="Van Deynze A."/>
            <person name="Vaslin M.F."/>
            <person name="Waghmare V.N."/>
            <person name="Walford S.A."/>
            <person name="Wright R.J."/>
            <person name="Zaki E.A."/>
            <person name="Zhang T."/>
            <person name="Dennis E.S."/>
            <person name="Mayer K.F."/>
            <person name="Peterson D.G."/>
            <person name="Rokhsar D.S."/>
            <person name="Wang X."/>
            <person name="Schmutz J."/>
        </authorList>
    </citation>
    <scope>NUCLEOTIDE SEQUENCE [LARGE SCALE GENOMIC DNA]</scope>
</reference>
<name>A0A0D2QZL3_GOSRA</name>
<keyword evidence="3" id="KW-1185">Reference proteome</keyword>
<feature type="transmembrane region" description="Helical" evidence="1">
    <location>
        <begin position="12"/>
        <end position="36"/>
    </location>
</feature>
<organism evidence="2 3">
    <name type="scientific">Gossypium raimondii</name>
    <name type="common">Peruvian cotton</name>
    <name type="synonym">Gossypium klotzschianum subsp. raimondii</name>
    <dbReference type="NCBI Taxonomy" id="29730"/>
    <lineage>
        <taxon>Eukaryota</taxon>
        <taxon>Viridiplantae</taxon>
        <taxon>Streptophyta</taxon>
        <taxon>Embryophyta</taxon>
        <taxon>Tracheophyta</taxon>
        <taxon>Spermatophyta</taxon>
        <taxon>Magnoliopsida</taxon>
        <taxon>eudicotyledons</taxon>
        <taxon>Gunneridae</taxon>
        <taxon>Pentapetalae</taxon>
        <taxon>rosids</taxon>
        <taxon>malvids</taxon>
        <taxon>Malvales</taxon>
        <taxon>Malvaceae</taxon>
        <taxon>Malvoideae</taxon>
        <taxon>Gossypium</taxon>
    </lineage>
</organism>
<evidence type="ECO:0000256" key="1">
    <source>
        <dbReference type="SAM" id="Phobius"/>
    </source>
</evidence>
<gene>
    <name evidence="2" type="ORF">B456_007G265300</name>
</gene>
<keyword evidence="1" id="KW-0812">Transmembrane</keyword>